<evidence type="ECO:0000256" key="5">
    <source>
        <dbReference type="ARBA" id="ARBA00023239"/>
    </source>
</evidence>
<dbReference type="InterPro" id="IPR010977">
    <property type="entry name" value="Aromatic_deC"/>
</dbReference>
<organism evidence="7 8">
    <name type="scientific">Spirodela intermedia</name>
    <name type="common">Intermediate duckweed</name>
    <dbReference type="NCBI Taxonomy" id="51605"/>
    <lineage>
        <taxon>Eukaryota</taxon>
        <taxon>Viridiplantae</taxon>
        <taxon>Streptophyta</taxon>
        <taxon>Embryophyta</taxon>
        <taxon>Tracheophyta</taxon>
        <taxon>Spermatophyta</taxon>
        <taxon>Magnoliopsida</taxon>
        <taxon>Liliopsida</taxon>
        <taxon>Araceae</taxon>
        <taxon>Lemnoideae</taxon>
        <taxon>Spirodela</taxon>
    </lineage>
</organism>
<evidence type="ECO:0000256" key="6">
    <source>
        <dbReference type="RuleBase" id="RU000382"/>
    </source>
</evidence>
<dbReference type="PANTHER" id="PTHR11999">
    <property type="entry name" value="GROUP II PYRIDOXAL-5-PHOSPHATE DECARBOXYLASE"/>
    <property type="match status" value="1"/>
</dbReference>
<reference evidence="8" key="1">
    <citation type="journal article" date="2020" name="Sci. Rep.">
        <title>Chromosome-scale genome assembly for the duckweed Spirodela intermedia, integrating cytogenetic maps, PacBio and Oxford Nanopore libraries.</title>
        <authorList>
            <person name="Hoang P.T.N."/>
            <person name="Fiebig A."/>
            <person name="Novak P."/>
            <person name="Macas J."/>
            <person name="Cao H.X."/>
            <person name="Stepanenko A."/>
            <person name="Chen G."/>
            <person name="Borisjuk N."/>
            <person name="Scholz U."/>
            <person name="Schubert I."/>
        </authorList>
    </citation>
    <scope>NUCLEOTIDE SEQUENCE [LARGE SCALE GENOMIC DNA]</scope>
</reference>
<dbReference type="InterPro" id="IPR021115">
    <property type="entry name" value="Pyridoxal-P_BS"/>
</dbReference>
<evidence type="ECO:0000256" key="2">
    <source>
        <dbReference type="ARBA" id="ARBA00009533"/>
    </source>
</evidence>
<keyword evidence="5 6" id="KW-0456">Lyase</keyword>
<keyword evidence="4 6" id="KW-0663">Pyridoxal phosphate</keyword>
<dbReference type="InterPro" id="IPR015424">
    <property type="entry name" value="PyrdxlP-dep_Trfase"/>
</dbReference>
<dbReference type="Proteomes" id="UP001189122">
    <property type="component" value="Unassembled WGS sequence"/>
</dbReference>
<accession>A0ABN7E900</accession>
<protein>
    <submittedName>
        <fullName evidence="7">Uncharacterized protein</fullName>
    </submittedName>
</protein>
<evidence type="ECO:0000256" key="3">
    <source>
        <dbReference type="ARBA" id="ARBA00022793"/>
    </source>
</evidence>
<evidence type="ECO:0000256" key="4">
    <source>
        <dbReference type="ARBA" id="ARBA00022898"/>
    </source>
</evidence>
<comment type="similarity">
    <text evidence="2 6">Belongs to the group II decarboxylase family.</text>
</comment>
<evidence type="ECO:0000313" key="8">
    <source>
        <dbReference type="Proteomes" id="UP001189122"/>
    </source>
</evidence>
<dbReference type="Gene3D" id="3.40.640.10">
    <property type="entry name" value="Type I PLP-dependent aspartate aminotransferase-like (Major domain)"/>
    <property type="match status" value="1"/>
</dbReference>
<evidence type="ECO:0000256" key="1">
    <source>
        <dbReference type="ARBA" id="ARBA00001933"/>
    </source>
</evidence>
<gene>
    <name evidence="7" type="ORF">SI7747_UN020704</name>
</gene>
<evidence type="ECO:0000313" key="7">
    <source>
        <dbReference type="EMBL" id="CAA6674346.1"/>
    </source>
</evidence>
<comment type="caution">
    <text evidence="7">The sequence shown here is derived from an EMBL/GenBank/DDBJ whole genome shotgun (WGS) entry which is preliminary data.</text>
</comment>
<dbReference type="InterPro" id="IPR015422">
    <property type="entry name" value="PyrdxlP-dep_Trfase_small"/>
</dbReference>
<dbReference type="InterPro" id="IPR002129">
    <property type="entry name" value="PyrdxlP-dep_de-COase"/>
</dbReference>
<dbReference type="PRINTS" id="PR00800">
    <property type="entry name" value="YHDCRBOXLASE"/>
</dbReference>
<dbReference type="PROSITE" id="PS00392">
    <property type="entry name" value="DDC_GAD_HDC_YDC"/>
    <property type="match status" value="1"/>
</dbReference>
<dbReference type="InterPro" id="IPR015421">
    <property type="entry name" value="PyrdxlP-dep_Trfase_major"/>
</dbReference>
<dbReference type="Gene3D" id="1.20.1340.10">
    <property type="entry name" value="dopa decarboxylase, N-terminal domain"/>
    <property type="match status" value="1"/>
</dbReference>
<dbReference type="Gene3D" id="3.90.1150.10">
    <property type="entry name" value="Aspartate Aminotransferase, domain 1"/>
    <property type="match status" value="1"/>
</dbReference>
<dbReference type="EMBL" id="CACRZD030000101">
    <property type="protein sequence ID" value="CAA6674346.1"/>
    <property type="molecule type" value="Genomic_DNA"/>
</dbReference>
<keyword evidence="8" id="KW-1185">Reference proteome</keyword>
<dbReference type="Pfam" id="PF00282">
    <property type="entry name" value="Pyridoxal_deC"/>
    <property type="match status" value="1"/>
</dbReference>
<dbReference type="SUPFAM" id="SSF53383">
    <property type="entry name" value="PLP-dependent transferases"/>
    <property type="match status" value="1"/>
</dbReference>
<keyword evidence="3" id="KW-0210">Decarboxylase</keyword>
<proteinExistence type="inferred from homology"/>
<sequence length="572" mass="62970">MGSLDANCIASPRGFSPLDIDDFRQQAHQTVEFICEYYKGIESHPVVPQVEPGYLRRLLPETPSAQPMPFAKVLSEVQATVLPGMTHWTNPNFFAYFPATLSSAALCGDLLASALNPVAFNWLSSPAVTELESLTLDWLAQLIRLPKGFLFSAGGGGVLQATTSEAVLCTLVAARKMVLERAGHDGADKLVVYASDQTHSTFAKACKIAGIAPANIRIIPTAREDLFSLRPDSLRAAMEADAAAGLLPAYVCATVGTTSSTAVDPVAQLAEVAGRFGAWVHVDAAYAGSACVCPEFRHHLDGVDRVDSISMSPHKWLLTGLDCCCLWVRDRARLTTSLSTDPEYLKNRATESGLVVDYKDWQIGTGRRFRALKLFMVMRCYGTANLQSHIRSDVRMARGFEEMVAADTRFEVVVPRRFALVCFRMRPRRAGADGEAEADAANRRLLEEVNNSGGIYATHTVIGGIYVIRFAVGTTLTEERHVKAAWELFRAKADAAWKQPGDHAWLRPSFYPRFDLAKPWMGPSPKACNESTSRIDKNPCGRCLRRDFRCRTTVRCGQTYTHFFRFNGCKGV</sequence>
<comment type="cofactor">
    <cofactor evidence="1 6">
        <name>pyridoxal 5'-phosphate</name>
        <dbReference type="ChEBI" id="CHEBI:597326"/>
    </cofactor>
</comment>
<name>A0ABN7E900_SPIIN</name>
<dbReference type="PANTHER" id="PTHR11999:SF157">
    <property type="entry name" value="TRYPTOPHAN DECARBOXYLASE 1"/>
    <property type="match status" value="1"/>
</dbReference>